<dbReference type="AlphaFoldDB" id="A0A6L5XWF4"/>
<organism evidence="1 2">
    <name type="scientific">Velocimicrobium porci</name>
    <dbReference type="NCBI Taxonomy" id="2606634"/>
    <lineage>
        <taxon>Bacteria</taxon>
        <taxon>Bacillati</taxon>
        <taxon>Bacillota</taxon>
        <taxon>Clostridia</taxon>
        <taxon>Lachnospirales</taxon>
        <taxon>Lachnospiraceae</taxon>
        <taxon>Velocimicrobium</taxon>
    </lineage>
</organism>
<evidence type="ECO:0000313" key="2">
    <source>
        <dbReference type="Proteomes" id="UP000482209"/>
    </source>
</evidence>
<keyword evidence="2" id="KW-1185">Reference proteome</keyword>
<protein>
    <submittedName>
        <fullName evidence="1">3-dehydroquinate synthase</fullName>
    </submittedName>
</protein>
<sequence>MADKYMQGRNDGMAFALKIAKEKGIEGLEEECRYRGCTNLPSRVPKRAADEFVERMKNNTIDTILMMSVAVLRDEFEFGKKRLERFQDRFILKTECLIEDYCTWDDIREALKEETGLELGIRKNE</sequence>
<reference evidence="1 2" key="1">
    <citation type="submission" date="2019-08" db="EMBL/GenBank/DDBJ databases">
        <title>In-depth cultivation of the pig gut microbiome towards novel bacterial diversity and tailored functional studies.</title>
        <authorList>
            <person name="Wylensek D."/>
            <person name="Hitch T.C.A."/>
            <person name="Clavel T."/>
        </authorList>
    </citation>
    <scope>NUCLEOTIDE SEQUENCE [LARGE SCALE GENOMIC DNA]</scope>
    <source>
        <strain evidence="1 2">WCA-693-APC-MOT-I</strain>
    </source>
</reference>
<gene>
    <name evidence="1" type="ORF">FYJ58_04640</name>
</gene>
<name>A0A6L5XWF4_9FIRM</name>
<dbReference type="EMBL" id="VUMT01000005">
    <property type="protein sequence ID" value="MSS63166.1"/>
    <property type="molecule type" value="Genomic_DNA"/>
</dbReference>
<comment type="caution">
    <text evidence="1">The sequence shown here is derived from an EMBL/GenBank/DDBJ whole genome shotgun (WGS) entry which is preliminary data.</text>
</comment>
<proteinExistence type="predicted"/>
<dbReference type="RefSeq" id="WP_154517969.1">
    <property type="nucleotide sequence ID" value="NZ_VUMT01000005.1"/>
</dbReference>
<evidence type="ECO:0000313" key="1">
    <source>
        <dbReference type="EMBL" id="MSS63166.1"/>
    </source>
</evidence>
<dbReference type="Proteomes" id="UP000482209">
    <property type="component" value="Unassembled WGS sequence"/>
</dbReference>
<accession>A0A6L5XWF4</accession>